<dbReference type="Proteomes" id="UP000053157">
    <property type="component" value="Unassembled WGS sequence"/>
</dbReference>
<protein>
    <submittedName>
        <fullName evidence="2">PIN domain-containing protein</fullName>
    </submittedName>
</protein>
<sequence length="161" mass="18132">MREKQRSEGGDVRVLPDLNALSIQLIDDHPGHAYVADHLVPALQGQHTLLMFGYLPLRVQWVLEDLGFSTVDARNAISSLLQYPMESVDVTPKTILHAYEISAEKNHDVYDCFYIALAREANADALVTTDRDFEALCKDESFEYTNPVPDDVLSEFHAVKN</sequence>
<dbReference type="InterPro" id="IPR029060">
    <property type="entry name" value="PIN-like_dom_sf"/>
</dbReference>
<gene>
    <name evidence="2" type="ORF">AUR66_16460</name>
</gene>
<evidence type="ECO:0000313" key="2">
    <source>
        <dbReference type="EMBL" id="KTG25158.1"/>
    </source>
</evidence>
<comment type="caution">
    <text evidence="2">The sequence shown here is derived from an EMBL/GenBank/DDBJ whole genome shotgun (WGS) entry which is preliminary data.</text>
</comment>
<evidence type="ECO:0000313" key="3">
    <source>
        <dbReference type="Proteomes" id="UP000053157"/>
    </source>
</evidence>
<reference evidence="2 3" key="1">
    <citation type="submission" date="2015-12" db="EMBL/GenBank/DDBJ databases">
        <title>Haloferax profundi sp. nov. isolated from the Discovery deep brine-seawater interface in the Red Sea.</title>
        <authorList>
            <person name="Zhang G."/>
            <person name="Stingl U."/>
            <person name="Rashid M."/>
        </authorList>
    </citation>
    <scope>NUCLEOTIDE SEQUENCE [LARGE SCALE GENOMIC DNA]</scope>
    <source>
        <strain evidence="2 3">SB29</strain>
    </source>
</reference>
<dbReference type="SUPFAM" id="SSF88723">
    <property type="entry name" value="PIN domain-like"/>
    <property type="match status" value="1"/>
</dbReference>
<keyword evidence="3" id="KW-1185">Reference proteome</keyword>
<dbReference type="Pfam" id="PF01850">
    <property type="entry name" value="PIN"/>
    <property type="match status" value="1"/>
</dbReference>
<organism evidence="2 3">
    <name type="scientific">Haloferax profundi</name>
    <dbReference type="NCBI Taxonomy" id="1544718"/>
    <lineage>
        <taxon>Archaea</taxon>
        <taxon>Methanobacteriati</taxon>
        <taxon>Methanobacteriota</taxon>
        <taxon>Stenosarchaea group</taxon>
        <taxon>Halobacteria</taxon>
        <taxon>Halobacteriales</taxon>
        <taxon>Haloferacaceae</taxon>
        <taxon>Haloferax</taxon>
    </lineage>
</organism>
<dbReference type="InterPro" id="IPR044153">
    <property type="entry name" value="PIN_Pae0151-like"/>
</dbReference>
<feature type="domain" description="PIN" evidence="1">
    <location>
        <begin position="61"/>
        <end position="137"/>
    </location>
</feature>
<dbReference type="AlphaFoldDB" id="A0A0W1SGB3"/>
<evidence type="ECO:0000259" key="1">
    <source>
        <dbReference type="Pfam" id="PF01850"/>
    </source>
</evidence>
<dbReference type="InterPro" id="IPR002716">
    <property type="entry name" value="PIN_dom"/>
</dbReference>
<dbReference type="EMBL" id="LOPV01000272">
    <property type="protein sequence ID" value="KTG25158.1"/>
    <property type="molecule type" value="Genomic_DNA"/>
</dbReference>
<dbReference type="Gene3D" id="3.40.50.1010">
    <property type="entry name" value="5'-nuclease"/>
    <property type="match status" value="1"/>
</dbReference>
<accession>A0A0W1SGB3</accession>
<proteinExistence type="predicted"/>
<name>A0A0W1SGB3_9EURY</name>
<dbReference type="CDD" id="cd09873">
    <property type="entry name" value="PIN_Pae0151-like"/>
    <property type="match status" value="1"/>
</dbReference>